<dbReference type="PANTHER" id="PTHR23048:SF0">
    <property type="entry name" value="CALMODULIN LIKE 3"/>
    <property type="match status" value="1"/>
</dbReference>
<evidence type="ECO:0000256" key="3">
    <source>
        <dbReference type="SAM" id="MobiDB-lite"/>
    </source>
</evidence>
<dbReference type="InterPro" id="IPR018247">
    <property type="entry name" value="EF_Hand_1_Ca_BS"/>
</dbReference>
<proteinExistence type="predicted"/>
<keyword evidence="6" id="KW-1185">Reference proteome</keyword>
<dbReference type="EMBL" id="JAPFFF010000019">
    <property type="protein sequence ID" value="KAK8858118.1"/>
    <property type="molecule type" value="Genomic_DNA"/>
</dbReference>
<feature type="domain" description="EF-hand" evidence="4">
    <location>
        <begin position="128"/>
        <end position="163"/>
    </location>
</feature>
<evidence type="ECO:0000256" key="1">
    <source>
        <dbReference type="ARBA" id="ARBA00022737"/>
    </source>
</evidence>
<keyword evidence="2" id="KW-0106">Calcium</keyword>
<feature type="compositionally biased region" description="Basic and acidic residues" evidence="3">
    <location>
        <begin position="1"/>
        <end position="13"/>
    </location>
</feature>
<dbReference type="CDD" id="cd00051">
    <property type="entry name" value="EFh"/>
    <property type="match status" value="2"/>
</dbReference>
<dbReference type="Proteomes" id="UP001470230">
    <property type="component" value="Unassembled WGS sequence"/>
</dbReference>
<evidence type="ECO:0000313" key="6">
    <source>
        <dbReference type="Proteomes" id="UP001470230"/>
    </source>
</evidence>
<name>A0ABR2I6L5_9EUKA</name>
<dbReference type="PROSITE" id="PS00018">
    <property type="entry name" value="EF_HAND_1"/>
    <property type="match status" value="1"/>
</dbReference>
<feature type="domain" description="EF-hand" evidence="4">
    <location>
        <begin position="92"/>
        <end position="127"/>
    </location>
</feature>
<dbReference type="Pfam" id="PF13499">
    <property type="entry name" value="EF-hand_7"/>
    <property type="match status" value="2"/>
</dbReference>
<dbReference type="InterPro" id="IPR050230">
    <property type="entry name" value="CALM/Myosin/TropC-like"/>
</dbReference>
<evidence type="ECO:0000259" key="4">
    <source>
        <dbReference type="PROSITE" id="PS50222"/>
    </source>
</evidence>
<dbReference type="SMART" id="SM00054">
    <property type="entry name" value="EFh"/>
    <property type="match status" value="4"/>
</dbReference>
<feature type="region of interest" description="Disordered" evidence="3">
    <location>
        <begin position="1"/>
        <end position="23"/>
    </location>
</feature>
<keyword evidence="1" id="KW-0677">Repeat</keyword>
<dbReference type="PANTHER" id="PTHR23048">
    <property type="entry name" value="MYOSIN LIGHT CHAIN 1, 3"/>
    <property type="match status" value="1"/>
</dbReference>
<comment type="caution">
    <text evidence="5">The sequence shown here is derived from an EMBL/GenBank/DDBJ whole genome shotgun (WGS) entry which is preliminary data.</text>
</comment>
<feature type="domain" description="EF-hand" evidence="4">
    <location>
        <begin position="19"/>
        <end position="54"/>
    </location>
</feature>
<reference evidence="5 6" key="1">
    <citation type="submission" date="2024-04" db="EMBL/GenBank/DDBJ databases">
        <title>Tritrichomonas musculus Genome.</title>
        <authorList>
            <person name="Alves-Ferreira E."/>
            <person name="Grigg M."/>
            <person name="Lorenzi H."/>
            <person name="Galac M."/>
        </authorList>
    </citation>
    <scope>NUCLEOTIDE SEQUENCE [LARGE SCALE GENOMIC DNA]</scope>
    <source>
        <strain evidence="5 6">EAF2021</strain>
    </source>
</reference>
<feature type="domain" description="EF-hand" evidence="4">
    <location>
        <begin position="55"/>
        <end position="90"/>
    </location>
</feature>
<gene>
    <name evidence="5" type="ORF">M9Y10_013218</name>
</gene>
<evidence type="ECO:0000256" key="2">
    <source>
        <dbReference type="ARBA" id="ARBA00022837"/>
    </source>
</evidence>
<evidence type="ECO:0000313" key="5">
    <source>
        <dbReference type="EMBL" id="KAK8858118.1"/>
    </source>
</evidence>
<dbReference type="InterPro" id="IPR011992">
    <property type="entry name" value="EF-hand-dom_pair"/>
</dbReference>
<dbReference type="Gene3D" id="1.10.238.10">
    <property type="entry name" value="EF-hand"/>
    <property type="match status" value="2"/>
</dbReference>
<dbReference type="PROSITE" id="PS50222">
    <property type="entry name" value="EF_HAND_2"/>
    <property type="match status" value="4"/>
</dbReference>
<organism evidence="5 6">
    <name type="scientific">Tritrichomonas musculus</name>
    <dbReference type="NCBI Taxonomy" id="1915356"/>
    <lineage>
        <taxon>Eukaryota</taxon>
        <taxon>Metamonada</taxon>
        <taxon>Parabasalia</taxon>
        <taxon>Tritrichomonadida</taxon>
        <taxon>Tritrichomonadidae</taxon>
        <taxon>Tritrichomonas</taxon>
    </lineage>
</organism>
<dbReference type="SUPFAM" id="SSF47473">
    <property type="entry name" value="EF-hand"/>
    <property type="match status" value="1"/>
</dbReference>
<dbReference type="InterPro" id="IPR002048">
    <property type="entry name" value="EF_hand_dom"/>
</dbReference>
<accession>A0ABR2I6L5</accession>
<protein>
    <recommendedName>
        <fullName evidence="4">EF-hand domain-containing protein</fullName>
    </recommendedName>
</protein>
<sequence>MTDEVPQNKKESQRTLTPQQAREAKDAFDLFDTTGTGLIEQKELKIALMTLGFDPTKEDIRRLVADLDSNNTNTIDFNDFLQIINALLPTRNPRQELEEAFHLFDIDGTGKISFKNLKDVVASMGEQLTEQEIIEIIAEADKTGDGEISLEEFIDLIQDNAIF</sequence>